<evidence type="ECO:0000256" key="13">
    <source>
        <dbReference type="SAM" id="Phobius"/>
    </source>
</evidence>
<sequence length="178" mass="18946">MTRSTLILLSGPVVVAAAGAATGALLGYGFAFAWVVHFGLMAWIAAWVDAARPGLGGDHWRIRRWEPGLYRRLGVGAYRRLLRRVGWERLMGHSFAGTRAALPALDLRARRSEFGHSVLAVVALGLAGAAALLGAGPAAGWLAGLTVPLHGYPIVLQRALRARIHWVTATTARARGTV</sequence>
<evidence type="ECO:0000256" key="2">
    <source>
        <dbReference type="ARBA" id="ARBA00022475"/>
    </source>
</evidence>
<reference evidence="14 15" key="1">
    <citation type="submission" date="2016-06" db="EMBL/GenBank/DDBJ databases">
        <authorList>
            <person name="Kjaerup R.B."/>
            <person name="Dalgaard T.S."/>
            <person name="Juul-Madsen H.R."/>
        </authorList>
    </citation>
    <scope>NUCLEOTIDE SEQUENCE [LARGE SCALE GENOMIC DNA]</scope>
    <source>
        <strain evidence="14 15">DSM 43904</strain>
    </source>
</reference>
<evidence type="ECO:0000256" key="12">
    <source>
        <dbReference type="ARBA" id="ARBA00025324"/>
    </source>
</evidence>
<organism evidence="14 15">
    <name type="scientific">Micromonospora echinaurantiaca</name>
    <dbReference type="NCBI Taxonomy" id="47857"/>
    <lineage>
        <taxon>Bacteria</taxon>
        <taxon>Bacillati</taxon>
        <taxon>Actinomycetota</taxon>
        <taxon>Actinomycetes</taxon>
        <taxon>Micromonosporales</taxon>
        <taxon>Micromonosporaceae</taxon>
        <taxon>Micromonospora</taxon>
    </lineage>
</organism>
<evidence type="ECO:0000313" key="15">
    <source>
        <dbReference type="Proteomes" id="UP000198217"/>
    </source>
</evidence>
<dbReference type="RefSeq" id="WP_088993569.1">
    <property type="nucleotide sequence ID" value="NZ_LT607750.1"/>
</dbReference>
<accession>A0A1C5HQI5</accession>
<feature type="transmembrane region" description="Helical" evidence="13">
    <location>
        <begin position="118"/>
        <end position="143"/>
    </location>
</feature>
<keyword evidence="3" id="KW-0808">Transferase</keyword>
<dbReference type="Proteomes" id="UP000198217">
    <property type="component" value="Chromosome I"/>
</dbReference>
<protein>
    <recommendedName>
        <fullName evidence="11">Glycosyl-4,4'-diaponeurosporenoate acyltransferase</fullName>
    </recommendedName>
</protein>
<evidence type="ECO:0000256" key="1">
    <source>
        <dbReference type="ARBA" id="ARBA00004162"/>
    </source>
</evidence>
<name>A0A1C5HQI5_9ACTN</name>
<gene>
    <name evidence="14" type="ORF">GA0070609_2041</name>
</gene>
<keyword evidence="5" id="KW-0732">Signal</keyword>
<dbReference type="AlphaFoldDB" id="A0A1C5HQI5"/>
<comment type="function">
    <text evidence="12">Catalyzes the acylation of glycosyl-4,4'-diaponeurosporenoate, i.e. the esterification of glucose at the C6'' position with the carboxyl group of the C(15) fatty acid 12-methyltetradecanoic acid, to yield staphyloxanthin. This is the last step in the biosynthesis of this orange pigment, present in most staphylococci strains.</text>
</comment>
<evidence type="ECO:0000256" key="9">
    <source>
        <dbReference type="ARBA" id="ARBA00023588"/>
    </source>
</evidence>
<evidence type="ECO:0000256" key="11">
    <source>
        <dbReference type="ARBA" id="ARBA00023667"/>
    </source>
</evidence>
<feature type="transmembrane region" description="Helical" evidence="13">
    <location>
        <begin position="30"/>
        <end position="48"/>
    </location>
</feature>
<dbReference type="UniPathway" id="UPA00029">
    <property type="reaction ID" value="UER00560"/>
</dbReference>
<keyword evidence="2" id="KW-1003">Cell membrane</keyword>
<evidence type="ECO:0000313" key="14">
    <source>
        <dbReference type="EMBL" id="SCG48242.1"/>
    </source>
</evidence>
<keyword evidence="15" id="KW-1185">Reference proteome</keyword>
<evidence type="ECO:0000256" key="5">
    <source>
        <dbReference type="ARBA" id="ARBA00022729"/>
    </source>
</evidence>
<comment type="pathway">
    <text evidence="9">Carotenoid biosynthesis; staphyloxanthin biosynthesis; staphyloxanthin from farnesyl diphosphate: step 5/5.</text>
</comment>
<evidence type="ECO:0000256" key="8">
    <source>
        <dbReference type="ARBA" id="ARBA00023315"/>
    </source>
</evidence>
<keyword evidence="6 13" id="KW-1133">Transmembrane helix</keyword>
<proteinExistence type="inferred from homology"/>
<keyword evidence="4 13" id="KW-0812">Transmembrane</keyword>
<evidence type="ECO:0000256" key="4">
    <source>
        <dbReference type="ARBA" id="ARBA00022692"/>
    </source>
</evidence>
<evidence type="ECO:0000256" key="7">
    <source>
        <dbReference type="ARBA" id="ARBA00023136"/>
    </source>
</evidence>
<keyword evidence="7 13" id="KW-0472">Membrane</keyword>
<dbReference type="GO" id="GO:0016746">
    <property type="term" value="F:acyltransferase activity"/>
    <property type="evidence" value="ECO:0007669"/>
    <property type="project" value="UniProtKB-KW"/>
</dbReference>
<keyword evidence="8" id="KW-0012">Acyltransferase</keyword>
<dbReference type="GO" id="GO:0005886">
    <property type="term" value="C:plasma membrane"/>
    <property type="evidence" value="ECO:0007669"/>
    <property type="project" value="UniProtKB-SubCell"/>
</dbReference>
<dbReference type="InterPro" id="IPR044021">
    <property type="entry name" value="CrtO"/>
</dbReference>
<dbReference type="EMBL" id="LT607750">
    <property type="protein sequence ID" value="SCG48242.1"/>
    <property type="molecule type" value="Genomic_DNA"/>
</dbReference>
<evidence type="ECO:0000256" key="6">
    <source>
        <dbReference type="ARBA" id="ARBA00022989"/>
    </source>
</evidence>
<dbReference type="Pfam" id="PF18927">
    <property type="entry name" value="CrtO"/>
    <property type="match status" value="1"/>
</dbReference>
<comment type="similarity">
    <text evidence="10">Belongs to the acyltransferase CrtO family.</text>
</comment>
<evidence type="ECO:0000256" key="10">
    <source>
        <dbReference type="ARBA" id="ARBA00023603"/>
    </source>
</evidence>
<comment type="subcellular location">
    <subcellularLocation>
        <location evidence="1">Cell membrane</location>
        <topology evidence="1">Single-pass membrane protein</topology>
    </subcellularLocation>
</comment>
<evidence type="ECO:0000256" key="3">
    <source>
        <dbReference type="ARBA" id="ARBA00022679"/>
    </source>
</evidence>